<name>A0A5N7C2W2_PETAA</name>
<dbReference type="Proteomes" id="UP000326877">
    <property type="component" value="Unassembled WGS sequence"/>
</dbReference>
<proteinExistence type="predicted"/>
<protein>
    <submittedName>
        <fullName evidence="1">Uncharacterized protein</fullName>
    </submittedName>
</protein>
<organism evidence="1">
    <name type="scientific">Petromyces alliaceus</name>
    <name type="common">Aspergillus alliaceus</name>
    <dbReference type="NCBI Taxonomy" id="209559"/>
    <lineage>
        <taxon>Eukaryota</taxon>
        <taxon>Fungi</taxon>
        <taxon>Dikarya</taxon>
        <taxon>Ascomycota</taxon>
        <taxon>Pezizomycotina</taxon>
        <taxon>Eurotiomycetes</taxon>
        <taxon>Eurotiomycetidae</taxon>
        <taxon>Eurotiales</taxon>
        <taxon>Aspergillaceae</taxon>
        <taxon>Aspergillus</taxon>
        <taxon>Aspergillus subgen. Circumdati</taxon>
    </lineage>
</organism>
<dbReference type="AlphaFoldDB" id="A0A5N7C2W2"/>
<evidence type="ECO:0000313" key="1">
    <source>
        <dbReference type="EMBL" id="KAE8388435.1"/>
    </source>
</evidence>
<accession>A0A5N7C2W2</accession>
<dbReference type="EMBL" id="ML735278">
    <property type="protein sequence ID" value="KAE8388435.1"/>
    <property type="molecule type" value="Genomic_DNA"/>
</dbReference>
<reference evidence="1" key="1">
    <citation type="submission" date="2019-04" db="EMBL/GenBank/DDBJ databases">
        <title>Friends and foes A comparative genomics studyof 23 Aspergillus species from section Flavi.</title>
        <authorList>
            <consortium name="DOE Joint Genome Institute"/>
            <person name="Kjaerbolling I."/>
            <person name="Vesth T."/>
            <person name="Frisvad J.C."/>
            <person name="Nybo J.L."/>
            <person name="Theobald S."/>
            <person name="Kildgaard S."/>
            <person name="Isbrandt T."/>
            <person name="Kuo A."/>
            <person name="Sato A."/>
            <person name="Lyhne E.K."/>
            <person name="Kogle M.E."/>
            <person name="Wiebenga A."/>
            <person name="Kun R.S."/>
            <person name="Lubbers R.J."/>
            <person name="Makela M.R."/>
            <person name="Barry K."/>
            <person name="Chovatia M."/>
            <person name="Clum A."/>
            <person name="Daum C."/>
            <person name="Haridas S."/>
            <person name="He G."/>
            <person name="LaButti K."/>
            <person name="Lipzen A."/>
            <person name="Mondo S."/>
            <person name="Riley R."/>
            <person name="Salamov A."/>
            <person name="Simmons B.A."/>
            <person name="Magnuson J.K."/>
            <person name="Henrissat B."/>
            <person name="Mortensen U.H."/>
            <person name="Larsen T.O."/>
            <person name="Devries R.P."/>
            <person name="Grigoriev I.V."/>
            <person name="Machida M."/>
            <person name="Baker S.E."/>
            <person name="Andersen M.R."/>
        </authorList>
    </citation>
    <scope>NUCLEOTIDE SEQUENCE [LARGE SCALE GENOMIC DNA]</scope>
    <source>
        <strain evidence="1">IBT 14317</strain>
    </source>
</reference>
<sequence>MTIAKSVWTRLLIDSGLSSSFRRSGIGISHMALDVRKLIRSKLTRRRLWSGGGGKLQWLIFDLLVIIIKQ</sequence>
<gene>
    <name evidence="1" type="ORF">BDV23DRAFT_159039</name>
</gene>